<keyword evidence="1" id="KW-1185">Reference proteome</keyword>
<organism evidence="1 2">
    <name type="scientific">Heterorhabditis bacteriophora</name>
    <name type="common">Entomopathogenic nematode worm</name>
    <dbReference type="NCBI Taxonomy" id="37862"/>
    <lineage>
        <taxon>Eukaryota</taxon>
        <taxon>Metazoa</taxon>
        <taxon>Ecdysozoa</taxon>
        <taxon>Nematoda</taxon>
        <taxon>Chromadorea</taxon>
        <taxon>Rhabditida</taxon>
        <taxon>Rhabditina</taxon>
        <taxon>Rhabditomorpha</taxon>
        <taxon>Strongyloidea</taxon>
        <taxon>Heterorhabditidae</taxon>
        <taxon>Heterorhabditis</taxon>
    </lineage>
</organism>
<dbReference type="AlphaFoldDB" id="A0A1I7WLS3"/>
<evidence type="ECO:0000313" key="1">
    <source>
        <dbReference type="Proteomes" id="UP000095283"/>
    </source>
</evidence>
<accession>A0A1I7WLS3</accession>
<reference evidence="2" key="1">
    <citation type="submission" date="2016-11" db="UniProtKB">
        <authorList>
            <consortium name="WormBaseParasite"/>
        </authorList>
    </citation>
    <scope>IDENTIFICATION</scope>
</reference>
<proteinExistence type="predicted"/>
<sequence>MLIKQCEGGPRHTSKTETTTVHFVKTATDSKGRHLIPNPHFTSYGDQHLNDHRKSSAEGSGDGVGKVGIYINISNRVPAVFELQDQKRNIESQLPSRNILVVILTNSSDFTDKSELEKAITAISFMSGTTYTNEALMKAINVFQVTTSFYYD</sequence>
<evidence type="ECO:0000313" key="2">
    <source>
        <dbReference type="WBParaSite" id="Hba_06094"/>
    </source>
</evidence>
<name>A0A1I7WLS3_HETBA</name>
<protein>
    <submittedName>
        <fullName evidence="2">VWFA domain-containing protein</fullName>
    </submittedName>
</protein>
<dbReference type="WBParaSite" id="Hba_06094">
    <property type="protein sequence ID" value="Hba_06094"/>
    <property type="gene ID" value="Hba_06094"/>
</dbReference>
<dbReference type="InterPro" id="IPR036465">
    <property type="entry name" value="vWFA_dom_sf"/>
</dbReference>
<dbReference type="Proteomes" id="UP000095283">
    <property type="component" value="Unplaced"/>
</dbReference>
<dbReference type="SUPFAM" id="SSF53300">
    <property type="entry name" value="vWA-like"/>
    <property type="match status" value="1"/>
</dbReference>